<evidence type="ECO:0000259" key="3">
    <source>
        <dbReference type="SMART" id="SM00822"/>
    </source>
</evidence>
<dbReference type="PANTHER" id="PTHR24321:SF14">
    <property type="entry name" value="SHORT-CHAIN TYPE DEHYDROGENASE_REDUCTASE BLR2146-RELATED"/>
    <property type="match status" value="1"/>
</dbReference>
<evidence type="ECO:0000313" key="5">
    <source>
        <dbReference type="Proteomes" id="UP000070250"/>
    </source>
</evidence>
<dbReference type="InterPro" id="IPR020904">
    <property type="entry name" value="Sc_DH/Rdtase_CS"/>
</dbReference>
<keyword evidence="5" id="KW-1185">Reference proteome</keyword>
<dbReference type="SMART" id="SM00822">
    <property type="entry name" value="PKS_KR"/>
    <property type="match status" value="1"/>
</dbReference>
<evidence type="ECO:0000313" key="4">
    <source>
        <dbReference type="EMBL" id="AMN47993.1"/>
    </source>
</evidence>
<comment type="similarity">
    <text evidence="1">Belongs to the short-chain dehydrogenases/reductases (SDR) family.</text>
</comment>
<dbReference type="InterPro" id="IPR002347">
    <property type="entry name" value="SDR_fam"/>
</dbReference>
<dbReference type="STRING" id="465721.ACG33_12970"/>
<dbReference type="GO" id="GO:0016491">
    <property type="term" value="F:oxidoreductase activity"/>
    <property type="evidence" value="ECO:0007669"/>
    <property type="project" value="UniProtKB-KW"/>
</dbReference>
<dbReference type="Pfam" id="PF13561">
    <property type="entry name" value="adh_short_C2"/>
    <property type="match status" value="1"/>
</dbReference>
<dbReference type="SUPFAM" id="SSF51735">
    <property type="entry name" value="NAD(P)-binding Rossmann-fold domains"/>
    <property type="match status" value="1"/>
</dbReference>
<dbReference type="OrthoDB" id="286404at2"/>
<dbReference type="PATRIC" id="fig|465721.4.peg.2775"/>
<dbReference type="InterPro" id="IPR057326">
    <property type="entry name" value="KR_dom"/>
</dbReference>
<name>A0A127FC75_STEDE</name>
<keyword evidence="2" id="KW-0560">Oxidoreductase</keyword>
<dbReference type="PRINTS" id="PR00080">
    <property type="entry name" value="SDRFAMILY"/>
</dbReference>
<dbReference type="AlphaFoldDB" id="A0A127FC75"/>
<proteinExistence type="inferred from homology"/>
<reference evidence="4 5" key="1">
    <citation type="submission" date="2015-06" db="EMBL/GenBank/DDBJ databases">
        <title>A Comprehensive Approach to Explore the Metabolic and Phylogenetic Diversity of Bacterial Steroid Degradation in the Environment: Testosterone as an Example.</title>
        <authorList>
            <person name="Yang F.-C."/>
            <person name="Chen Y.-L."/>
            <person name="Yu C.-P."/>
            <person name="Tang S.-L."/>
            <person name="Wang P.-H."/>
            <person name="Ismail W."/>
            <person name="Wang C.-H."/>
            <person name="Yang C.-Y."/>
            <person name="Chiang Y.-R."/>
        </authorList>
    </citation>
    <scope>NUCLEOTIDE SEQUENCE [LARGE SCALE GENOMIC DNA]</scope>
    <source>
        <strain evidence="4 5">DSM 18526</strain>
    </source>
</reference>
<dbReference type="FunFam" id="3.40.50.720:FF:000084">
    <property type="entry name" value="Short-chain dehydrogenase reductase"/>
    <property type="match status" value="1"/>
</dbReference>
<dbReference type="CDD" id="cd05233">
    <property type="entry name" value="SDR_c"/>
    <property type="match status" value="1"/>
</dbReference>
<dbReference type="InterPro" id="IPR036291">
    <property type="entry name" value="NAD(P)-bd_dom_sf"/>
</dbReference>
<dbReference type="PANTHER" id="PTHR24321">
    <property type="entry name" value="DEHYDROGENASES, SHORT CHAIN"/>
    <property type="match status" value="1"/>
</dbReference>
<evidence type="ECO:0000256" key="2">
    <source>
        <dbReference type="ARBA" id="ARBA00023002"/>
    </source>
</evidence>
<gene>
    <name evidence="4" type="ORF">ACG33_12970</name>
</gene>
<dbReference type="Gene3D" id="3.40.50.720">
    <property type="entry name" value="NAD(P)-binding Rossmann-like Domain"/>
    <property type="match status" value="1"/>
</dbReference>
<dbReference type="KEGG" id="sdf:ACG33_12970"/>
<evidence type="ECO:0000256" key="1">
    <source>
        <dbReference type="ARBA" id="ARBA00006484"/>
    </source>
</evidence>
<protein>
    <recommendedName>
        <fullName evidence="3">Ketoreductase domain-containing protein</fullName>
    </recommendedName>
</protein>
<dbReference type="PRINTS" id="PR00081">
    <property type="entry name" value="GDHRDH"/>
</dbReference>
<organism evidence="4 5">
    <name type="scientific">Steroidobacter denitrificans</name>
    <dbReference type="NCBI Taxonomy" id="465721"/>
    <lineage>
        <taxon>Bacteria</taxon>
        <taxon>Pseudomonadati</taxon>
        <taxon>Pseudomonadota</taxon>
        <taxon>Gammaproteobacteria</taxon>
        <taxon>Steroidobacterales</taxon>
        <taxon>Steroidobacteraceae</taxon>
        <taxon>Steroidobacter</taxon>
    </lineage>
</organism>
<dbReference type="RefSeq" id="WP_066921815.1">
    <property type="nucleotide sequence ID" value="NZ_CP011971.1"/>
</dbReference>
<feature type="domain" description="Ketoreductase" evidence="3">
    <location>
        <begin position="17"/>
        <end position="207"/>
    </location>
</feature>
<accession>A0A127FC75</accession>
<dbReference type="EMBL" id="CP011971">
    <property type="protein sequence ID" value="AMN47993.1"/>
    <property type="molecule type" value="Genomic_DNA"/>
</dbReference>
<dbReference type="Proteomes" id="UP000070250">
    <property type="component" value="Chromosome"/>
</dbReference>
<dbReference type="PROSITE" id="PS00061">
    <property type="entry name" value="ADH_SHORT"/>
    <property type="match status" value="1"/>
</dbReference>
<sequence length="272" mass="28290">MALNDVRLMELFGLQDRSAVVSGGSSGIGRAVAELLVAAGARVVVAGSTASKVEATVADLQDRSGRAADILGVPADITQEAAVVALFDRAAEAFGGVDVMINCAGIYPVVPFTDTSAELWDRVHAVNTRGAFLCMREAVKKMLIDDRGGAIVNVSSLAARMTMIHGHAPYGSSKAGADMLVKTVAIEYARHNIRANAVQPGAILTDTLTAANMRYITEKFPLIGPSNDPARFPMGRIGNVEEVASTCLFLASPASAYITGQVIAVDGGLSLS</sequence>